<evidence type="ECO:0000313" key="2">
    <source>
        <dbReference type="Proteomes" id="UP000093000"/>
    </source>
</evidence>
<keyword evidence="2" id="KW-1185">Reference proteome</keyword>
<dbReference type="AlphaFoldDB" id="A0A1C7NGQ6"/>
<gene>
    <name evidence="1" type="ORF">A0J61_03671</name>
</gene>
<proteinExistence type="predicted"/>
<dbReference type="Proteomes" id="UP000093000">
    <property type="component" value="Unassembled WGS sequence"/>
</dbReference>
<comment type="caution">
    <text evidence="1">The sequence shown here is derived from an EMBL/GenBank/DDBJ whole genome shotgun (WGS) entry which is preliminary data.</text>
</comment>
<name>A0A1C7NGQ6_9FUNG</name>
<accession>A0A1C7NGQ6</accession>
<sequence>MNNYLRPLVDELLVLMNGVTMNTRNNRTQTVAGFTSFKSKHPCHKCKKEFGEFLGTKNHARDFDDFEDDNWVKRTCEEHRAQANTWRMTPIKARRKRTEG</sequence>
<evidence type="ECO:0000313" key="1">
    <source>
        <dbReference type="EMBL" id="OBZ88277.1"/>
    </source>
</evidence>
<dbReference type="InParanoid" id="A0A1C7NGQ6"/>
<reference evidence="1 2" key="1">
    <citation type="submission" date="2016-03" db="EMBL/GenBank/DDBJ databases">
        <title>Choanephora cucurbitarum.</title>
        <authorList>
            <person name="Min B."/>
            <person name="Park H."/>
            <person name="Park J.-H."/>
            <person name="Shin H.-D."/>
            <person name="Choi I.-G."/>
        </authorList>
    </citation>
    <scope>NUCLEOTIDE SEQUENCE [LARGE SCALE GENOMIC DNA]</scope>
    <source>
        <strain evidence="1 2">KUS-F28377</strain>
    </source>
</reference>
<organism evidence="1 2">
    <name type="scientific">Choanephora cucurbitarum</name>
    <dbReference type="NCBI Taxonomy" id="101091"/>
    <lineage>
        <taxon>Eukaryota</taxon>
        <taxon>Fungi</taxon>
        <taxon>Fungi incertae sedis</taxon>
        <taxon>Mucoromycota</taxon>
        <taxon>Mucoromycotina</taxon>
        <taxon>Mucoromycetes</taxon>
        <taxon>Mucorales</taxon>
        <taxon>Mucorineae</taxon>
        <taxon>Choanephoraceae</taxon>
        <taxon>Choanephoroideae</taxon>
        <taxon>Choanephora</taxon>
    </lineage>
</organism>
<dbReference type="EMBL" id="LUGH01000162">
    <property type="protein sequence ID" value="OBZ88277.1"/>
    <property type="molecule type" value="Genomic_DNA"/>
</dbReference>
<protein>
    <submittedName>
        <fullName evidence="1">Uncharacterized protein</fullName>
    </submittedName>
</protein>